<accession>A0ABP8U332</accession>
<evidence type="ECO:0008006" key="3">
    <source>
        <dbReference type="Google" id="ProtNLM"/>
    </source>
</evidence>
<proteinExistence type="predicted"/>
<keyword evidence="2" id="KW-1185">Reference proteome</keyword>
<evidence type="ECO:0000313" key="1">
    <source>
        <dbReference type="EMBL" id="GAA4622366.1"/>
    </source>
</evidence>
<dbReference type="EMBL" id="BAABHK010000002">
    <property type="protein sequence ID" value="GAA4622366.1"/>
    <property type="molecule type" value="Genomic_DNA"/>
</dbReference>
<dbReference type="Proteomes" id="UP001501442">
    <property type="component" value="Unassembled WGS sequence"/>
</dbReference>
<reference evidence="2" key="1">
    <citation type="journal article" date="2019" name="Int. J. Syst. Evol. Microbiol.">
        <title>The Global Catalogue of Microorganisms (GCM) 10K type strain sequencing project: providing services to taxonomists for standard genome sequencing and annotation.</title>
        <authorList>
            <consortium name="The Broad Institute Genomics Platform"/>
            <consortium name="The Broad Institute Genome Sequencing Center for Infectious Disease"/>
            <person name="Wu L."/>
            <person name="Ma J."/>
        </authorList>
    </citation>
    <scope>NUCLEOTIDE SEQUENCE [LARGE SCALE GENOMIC DNA]</scope>
    <source>
        <strain evidence="2">JCM 17939</strain>
    </source>
</reference>
<comment type="caution">
    <text evidence="1">The sequence shown here is derived from an EMBL/GenBank/DDBJ whole genome shotgun (WGS) entry which is preliminary data.</text>
</comment>
<organism evidence="1 2">
    <name type="scientific">Actinoallomurus vinaceus</name>
    <dbReference type="NCBI Taxonomy" id="1080074"/>
    <lineage>
        <taxon>Bacteria</taxon>
        <taxon>Bacillati</taxon>
        <taxon>Actinomycetota</taxon>
        <taxon>Actinomycetes</taxon>
        <taxon>Streptosporangiales</taxon>
        <taxon>Thermomonosporaceae</taxon>
        <taxon>Actinoallomurus</taxon>
    </lineage>
</organism>
<protein>
    <recommendedName>
        <fullName evidence="3">AMP-dependent synthetase/ligase domain-containing protein</fullName>
    </recommendedName>
</protein>
<name>A0ABP8U332_9ACTN</name>
<gene>
    <name evidence="1" type="ORF">GCM10023196_014260</name>
</gene>
<sequence length="103" mass="11442">MLWRDMSRLSRCTRACLEAEGVDCDCSCLGAHHGADSFGWFERVGDVMVTDLGETKRSTMIYGTPGTTADPVIYRGELRGRIYRPGRAGRKGWPFASRFTCTG</sequence>
<evidence type="ECO:0000313" key="2">
    <source>
        <dbReference type="Proteomes" id="UP001501442"/>
    </source>
</evidence>